<sequence>MVSIRVSTKNGELQGTEADGIFSWKGIPFAQPPVGPLRFRAPQPPQAWEGIRDASQFGPVCPQPQKSAEGIFGSRTGQPAPSEDCLYLNVWAPKADAPCPVMVWIHGGTFVTGSGSMSLYNGTALANNGGVVVVTINYRLGPFGFLHLSPFGEDLVSNAGLLDQIAALQWVQENIREFGGDPDNVTIFGESAGAMSIAALLAMPAARGLFRKAILQSGASQVLNPKDATGLAAAFLHELGVDASSRERLSTLPTEAIAAAGFKLYEKFGSSGVAMLFQPVVDGSSLPEEPQKAIEHGAAQDVAVMIGTNRDEGAYFVRGPEHLISAEAAAQAIQAMTGITHAAELSGRYPVSVEGQAQLMTDLYFWRSAVQYASGQAGYGPVWMYRFDWCMPGHPFLGKSVHGAEIAFVFDNQQQLKELNITLTEEMKRLSRWMQDAWVSFASSGNPSTPELDWPRYDLNERATVIFNCDTTVVRDPDAEKRVLFIAAAKN</sequence>
<dbReference type="PRINTS" id="PR00878">
    <property type="entry name" value="CHOLNESTRASE"/>
</dbReference>
<dbReference type="EMBL" id="JBHHMI010000006">
    <property type="protein sequence ID" value="MFB5266998.1"/>
    <property type="molecule type" value="Genomic_DNA"/>
</dbReference>
<dbReference type="EC" id="3.1.1.-" evidence="3"/>
<proteinExistence type="inferred from homology"/>
<dbReference type="PANTHER" id="PTHR11559">
    <property type="entry name" value="CARBOXYLESTERASE"/>
    <property type="match status" value="1"/>
</dbReference>
<dbReference type="InterPro" id="IPR002018">
    <property type="entry name" value="CarbesteraseB"/>
</dbReference>
<dbReference type="InterPro" id="IPR019826">
    <property type="entry name" value="Carboxylesterase_B_AS"/>
</dbReference>
<organism evidence="5 6">
    <name type="scientific">Paenibacillus enshidis</name>
    <dbReference type="NCBI Taxonomy" id="1458439"/>
    <lineage>
        <taxon>Bacteria</taxon>
        <taxon>Bacillati</taxon>
        <taxon>Bacillota</taxon>
        <taxon>Bacilli</taxon>
        <taxon>Bacillales</taxon>
        <taxon>Paenibacillaceae</taxon>
        <taxon>Paenibacillus</taxon>
    </lineage>
</organism>
<dbReference type="RefSeq" id="WP_375355072.1">
    <property type="nucleotide sequence ID" value="NZ_JBHHMI010000006.1"/>
</dbReference>
<dbReference type="Proteomes" id="UP001580346">
    <property type="component" value="Unassembled WGS sequence"/>
</dbReference>
<evidence type="ECO:0000256" key="3">
    <source>
        <dbReference type="RuleBase" id="RU361235"/>
    </source>
</evidence>
<dbReference type="InterPro" id="IPR000997">
    <property type="entry name" value="Cholinesterase"/>
</dbReference>
<dbReference type="InterPro" id="IPR019819">
    <property type="entry name" value="Carboxylesterase_B_CS"/>
</dbReference>
<comment type="caution">
    <text evidence="5">The sequence shown here is derived from an EMBL/GenBank/DDBJ whole genome shotgun (WGS) entry which is preliminary data.</text>
</comment>
<dbReference type="Pfam" id="PF00135">
    <property type="entry name" value="COesterase"/>
    <property type="match status" value="1"/>
</dbReference>
<dbReference type="PROSITE" id="PS00941">
    <property type="entry name" value="CARBOXYLESTERASE_B_2"/>
    <property type="match status" value="1"/>
</dbReference>
<evidence type="ECO:0000256" key="1">
    <source>
        <dbReference type="ARBA" id="ARBA00005964"/>
    </source>
</evidence>
<dbReference type="InterPro" id="IPR029058">
    <property type="entry name" value="AB_hydrolase_fold"/>
</dbReference>
<evidence type="ECO:0000256" key="2">
    <source>
        <dbReference type="ARBA" id="ARBA00022801"/>
    </source>
</evidence>
<name>A0ABV5AS44_9BACL</name>
<keyword evidence="2 3" id="KW-0378">Hydrolase</keyword>
<dbReference type="SUPFAM" id="SSF53474">
    <property type="entry name" value="alpha/beta-Hydrolases"/>
    <property type="match status" value="1"/>
</dbReference>
<dbReference type="InterPro" id="IPR050309">
    <property type="entry name" value="Type-B_Carboxylest/Lipase"/>
</dbReference>
<evidence type="ECO:0000313" key="5">
    <source>
        <dbReference type="EMBL" id="MFB5266998.1"/>
    </source>
</evidence>
<evidence type="ECO:0000259" key="4">
    <source>
        <dbReference type="Pfam" id="PF00135"/>
    </source>
</evidence>
<dbReference type="Gene3D" id="3.40.50.1820">
    <property type="entry name" value="alpha/beta hydrolase"/>
    <property type="match status" value="1"/>
</dbReference>
<reference evidence="5 6" key="1">
    <citation type="submission" date="2024-09" db="EMBL/GenBank/DDBJ databases">
        <title>Paenibacillus zeirhizospherea sp. nov., isolated from surface of the maize (Zea mays) roots in a horticulture field, Hungary.</title>
        <authorList>
            <person name="Marton D."/>
            <person name="Farkas M."/>
            <person name="Bedics A."/>
            <person name="Toth E."/>
            <person name="Tancsics A."/>
            <person name="Boka K."/>
            <person name="Maroti G."/>
            <person name="Kriszt B."/>
            <person name="Cserhati M."/>
        </authorList>
    </citation>
    <scope>NUCLEOTIDE SEQUENCE [LARGE SCALE GENOMIC DNA]</scope>
    <source>
        <strain evidence="5 6">KCTC 33519</strain>
    </source>
</reference>
<protein>
    <recommendedName>
        <fullName evidence="3">Carboxylic ester hydrolase</fullName>
        <ecNumber evidence="3">3.1.1.-</ecNumber>
    </recommendedName>
</protein>
<accession>A0ABV5AS44</accession>
<evidence type="ECO:0000313" key="6">
    <source>
        <dbReference type="Proteomes" id="UP001580346"/>
    </source>
</evidence>
<keyword evidence="6" id="KW-1185">Reference proteome</keyword>
<dbReference type="PROSITE" id="PS00122">
    <property type="entry name" value="CARBOXYLESTERASE_B_1"/>
    <property type="match status" value="1"/>
</dbReference>
<feature type="domain" description="Carboxylesterase type B" evidence="4">
    <location>
        <begin position="5"/>
        <end position="471"/>
    </location>
</feature>
<gene>
    <name evidence="5" type="ORF">ACE41H_09395</name>
</gene>
<comment type="similarity">
    <text evidence="1 3">Belongs to the type-B carboxylesterase/lipase family.</text>
</comment>